<gene>
    <name evidence="9" type="primary">LOC111020789</name>
</gene>
<dbReference type="KEGG" id="mcha:111020789"/>
<dbReference type="InterPro" id="IPR036638">
    <property type="entry name" value="HLH_DNA-bd_sf"/>
</dbReference>
<evidence type="ECO:0000256" key="5">
    <source>
        <dbReference type="ARBA" id="ARBA00023242"/>
    </source>
</evidence>
<evidence type="ECO:0000259" key="7">
    <source>
        <dbReference type="PROSITE" id="PS50888"/>
    </source>
</evidence>
<dbReference type="PROSITE" id="PS50888">
    <property type="entry name" value="BHLH"/>
    <property type="match status" value="1"/>
</dbReference>
<protein>
    <submittedName>
        <fullName evidence="9">Transcription factor bHLH130-like</fullName>
    </submittedName>
</protein>
<feature type="compositionally biased region" description="Polar residues" evidence="6">
    <location>
        <begin position="123"/>
        <end position="133"/>
    </location>
</feature>
<dbReference type="GO" id="GO:0000981">
    <property type="term" value="F:DNA-binding transcription factor activity, RNA polymerase II-specific"/>
    <property type="evidence" value="ECO:0007669"/>
    <property type="project" value="TreeGrafter"/>
</dbReference>
<dbReference type="GO" id="GO:0005634">
    <property type="term" value="C:nucleus"/>
    <property type="evidence" value="ECO:0007669"/>
    <property type="project" value="UniProtKB-SubCell"/>
</dbReference>
<dbReference type="Pfam" id="PF00010">
    <property type="entry name" value="HLH"/>
    <property type="match status" value="1"/>
</dbReference>
<name>A0A6J1DIE4_MOMCH</name>
<keyword evidence="4" id="KW-0804">Transcription</keyword>
<feature type="region of interest" description="Disordered" evidence="6">
    <location>
        <begin position="123"/>
        <end position="143"/>
    </location>
</feature>
<keyword evidence="5" id="KW-0539">Nucleus</keyword>
<dbReference type="AlphaFoldDB" id="A0A6J1DIE4"/>
<evidence type="ECO:0000313" key="9">
    <source>
        <dbReference type="RefSeq" id="XP_022153257.1"/>
    </source>
</evidence>
<keyword evidence="8" id="KW-1185">Reference proteome</keyword>
<reference evidence="9" key="1">
    <citation type="submission" date="2025-08" db="UniProtKB">
        <authorList>
            <consortium name="RefSeq"/>
        </authorList>
    </citation>
    <scope>IDENTIFICATION</scope>
    <source>
        <strain evidence="9">OHB3-1</strain>
    </source>
</reference>
<dbReference type="Proteomes" id="UP000504603">
    <property type="component" value="Unplaced"/>
</dbReference>
<dbReference type="GO" id="GO:0000978">
    <property type="term" value="F:RNA polymerase II cis-regulatory region sequence-specific DNA binding"/>
    <property type="evidence" value="ECO:0007669"/>
    <property type="project" value="TreeGrafter"/>
</dbReference>
<keyword evidence="2" id="KW-0805">Transcription regulation</keyword>
<dbReference type="GO" id="GO:0046983">
    <property type="term" value="F:protein dimerization activity"/>
    <property type="evidence" value="ECO:0007669"/>
    <property type="project" value="InterPro"/>
</dbReference>
<evidence type="ECO:0000313" key="8">
    <source>
        <dbReference type="Proteomes" id="UP000504603"/>
    </source>
</evidence>
<evidence type="ECO:0000256" key="6">
    <source>
        <dbReference type="SAM" id="MobiDB-lite"/>
    </source>
</evidence>
<keyword evidence="3" id="KW-0238">DNA-binding</keyword>
<dbReference type="Gene3D" id="4.10.280.10">
    <property type="entry name" value="Helix-loop-helix DNA-binding domain"/>
    <property type="match status" value="1"/>
</dbReference>
<dbReference type="FunFam" id="4.10.280.10:FF:000021">
    <property type="entry name" value="Transcription factor bHLH130 family"/>
    <property type="match status" value="1"/>
</dbReference>
<proteinExistence type="predicted"/>
<accession>A0A6J1DIE4</accession>
<feature type="domain" description="BHLH" evidence="7">
    <location>
        <begin position="354"/>
        <end position="404"/>
    </location>
</feature>
<evidence type="ECO:0000256" key="4">
    <source>
        <dbReference type="ARBA" id="ARBA00023163"/>
    </source>
</evidence>
<dbReference type="PANTHER" id="PTHR16223">
    <property type="entry name" value="TRANSCRIPTION FACTOR BHLH83-RELATED"/>
    <property type="match status" value="1"/>
</dbReference>
<dbReference type="InterPro" id="IPR011598">
    <property type="entry name" value="bHLH_dom"/>
</dbReference>
<evidence type="ECO:0000256" key="3">
    <source>
        <dbReference type="ARBA" id="ARBA00023125"/>
    </source>
</evidence>
<evidence type="ECO:0000256" key="2">
    <source>
        <dbReference type="ARBA" id="ARBA00023015"/>
    </source>
</evidence>
<comment type="subcellular location">
    <subcellularLocation>
        <location evidence="1">Nucleus</location>
    </subcellularLocation>
</comment>
<dbReference type="RefSeq" id="XP_022153257.1">
    <property type="nucleotide sequence ID" value="XM_022297565.1"/>
</dbReference>
<evidence type="ECO:0000256" key="1">
    <source>
        <dbReference type="ARBA" id="ARBA00004123"/>
    </source>
</evidence>
<organism evidence="8 9">
    <name type="scientific">Momordica charantia</name>
    <name type="common">Bitter gourd</name>
    <name type="synonym">Balsam pear</name>
    <dbReference type="NCBI Taxonomy" id="3673"/>
    <lineage>
        <taxon>Eukaryota</taxon>
        <taxon>Viridiplantae</taxon>
        <taxon>Streptophyta</taxon>
        <taxon>Embryophyta</taxon>
        <taxon>Tracheophyta</taxon>
        <taxon>Spermatophyta</taxon>
        <taxon>Magnoliopsida</taxon>
        <taxon>eudicotyledons</taxon>
        <taxon>Gunneridae</taxon>
        <taxon>Pentapetalae</taxon>
        <taxon>rosids</taxon>
        <taxon>fabids</taxon>
        <taxon>Cucurbitales</taxon>
        <taxon>Cucurbitaceae</taxon>
        <taxon>Momordiceae</taxon>
        <taxon>Momordica</taxon>
    </lineage>
</organism>
<sequence length="425" mass="46846">MSLLYSTNFKFSNDEMKKYPDFMDCDTNPNHPPQDHHNSGGLLGYCSAPTSLFASLVDGAEGLNSSENGGGDGGGREDYRLVRSSSPEVEVILSRFMASCNGTVDSGSQGLGETVVKQETVESIHQQNGYRNQSSSSSSSSMVNSAAGARIGNSFSVMNSSDFGNSMQLQLGARNCSNLFRQNSSPAGFFSHLTAENGCNTTRDVEKFGTCNRKDADAAYPLTTRIGNQLNLSGQSFGSSHMPPIAEEENKSMDVVSSSHHRIQKVDRLHTDDFLNSSWDESAMRDLKRGRDNNGRTFSTSIMLETKNTDSRNSIRGLSHHLSLPINFADKAPVENFLTFQDPVPHQIRAKRGCATHPRSIAERMRRTRISERMKKLQELFPDMDKQTSTADMLELAVEYIKGLQRKVKTLTDTKARCTCLCSSK</sequence>
<dbReference type="OrthoDB" id="2019494at2759"/>
<dbReference type="InterPro" id="IPR045843">
    <property type="entry name" value="IND-like"/>
</dbReference>
<dbReference type="SUPFAM" id="SSF47459">
    <property type="entry name" value="HLH, helix-loop-helix DNA-binding domain"/>
    <property type="match status" value="1"/>
</dbReference>
<dbReference type="PANTHER" id="PTHR16223:SF345">
    <property type="entry name" value="TRANSCRIPTION FACTOR BHLH130-LIKE"/>
    <property type="match status" value="1"/>
</dbReference>
<dbReference type="SMART" id="SM00353">
    <property type="entry name" value="HLH"/>
    <property type="match status" value="1"/>
</dbReference>
<dbReference type="GeneID" id="111020789"/>